<gene>
    <name evidence="1" type="ORF">Sylvanvirus7_42</name>
</gene>
<proteinExistence type="predicted"/>
<organism evidence="1">
    <name type="scientific">Sylvanvirus sp</name>
    <dbReference type="NCBI Taxonomy" id="2487774"/>
    <lineage>
        <taxon>Viruses</taxon>
    </lineage>
</organism>
<evidence type="ECO:0000313" key="1">
    <source>
        <dbReference type="EMBL" id="AYV86744.1"/>
    </source>
</evidence>
<dbReference type="EMBL" id="MK072513">
    <property type="protein sequence ID" value="AYV86744.1"/>
    <property type="molecule type" value="Genomic_DNA"/>
</dbReference>
<sequence>MNYIKLTHQKRKACSINERCSFLKAKNPSADKILNL</sequence>
<reference evidence="1" key="1">
    <citation type="submission" date="2018-10" db="EMBL/GenBank/DDBJ databases">
        <title>Hidden diversity of soil giant viruses.</title>
        <authorList>
            <person name="Schulz F."/>
            <person name="Alteio L."/>
            <person name="Goudeau D."/>
            <person name="Ryan E.M."/>
            <person name="Malmstrom R.R."/>
            <person name="Blanchard J."/>
            <person name="Woyke T."/>
        </authorList>
    </citation>
    <scope>NUCLEOTIDE SEQUENCE</scope>
    <source>
        <strain evidence="1">SYV1</strain>
    </source>
</reference>
<protein>
    <submittedName>
        <fullName evidence="1">Uncharacterized protein</fullName>
    </submittedName>
</protein>
<accession>A0A3G5AJD0</accession>
<name>A0A3G5AJD0_9VIRU</name>
<feature type="non-terminal residue" evidence="1">
    <location>
        <position position="36"/>
    </location>
</feature>